<organism evidence="1 2">
    <name type="scientific">Beauveria bassiana</name>
    <name type="common">White muscardine disease fungus</name>
    <name type="synonym">Tritirachium shiotae</name>
    <dbReference type="NCBI Taxonomy" id="176275"/>
    <lineage>
        <taxon>Eukaryota</taxon>
        <taxon>Fungi</taxon>
        <taxon>Dikarya</taxon>
        <taxon>Ascomycota</taxon>
        <taxon>Pezizomycotina</taxon>
        <taxon>Sordariomycetes</taxon>
        <taxon>Hypocreomycetidae</taxon>
        <taxon>Hypocreales</taxon>
        <taxon>Cordycipitaceae</taxon>
        <taxon>Beauveria</taxon>
    </lineage>
</organism>
<dbReference type="Proteomes" id="UP000235728">
    <property type="component" value="Unassembled WGS sequence"/>
</dbReference>
<protein>
    <submittedName>
        <fullName evidence="1">Uncharacterized protein</fullName>
    </submittedName>
</protein>
<dbReference type="AlphaFoldDB" id="A0A2N6NEA2"/>
<name>A0A2N6NEA2_BEABA</name>
<comment type="caution">
    <text evidence="1">The sequence shown here is derived from an EMBL/GenBank/DDBJ whole genome shotgun (WGS) entry which is preliminary data.</text>
</comment>
<dbReference type="EMBL" id="MRVG01000010">
    <property type="protein sequence ID" value="PMB65583.1"/>
    <property type="molecule type" value="Genomic_DNA"/>
</dbReference>
<gene>
    <name evidence="1" type="ORF">BM221_008944</name>
</gene>
<reference evidence="1 2" key="1">
    <citation type="journal article" date="2016" name="Appl. Microbiol. Biotechnol.">
        <title>Characterization of T-DNA insertion mutants with decreased virulence in the entomopathogenic fungus Beauveria bassiana JEF-007.</title>
        <authorList>
            <person name="Kim S."/>
            <person name="Lee S.J."/>
            <person name="Nai Y.S."/>
            <person name="Yu J.S."/>
            <person name="Lee M.R."/>
            <person name="Yang Y.T."/>
            <person name="Kim J.S."/>
        </authorList>
    </citation>
    <scope>NUCLEOTIDE SEQUENCE [LARGE SCALE GENOMIC DNA]</scope>
    <source>
        <strain evidence="1 2">JEF-007</strain>
    </source>
</reference>
<sequence>MQVTAAAIAGASAPHVILHGKGFGTYYYDVQQPQTCGTDLSLQNQGRVMCNFNSALSLNDIITNNLVAMSNLSPHRIEVQPLRNLAHRRIVVRRFVEGKVSDLVLDTKQANDVKDLSCDVLTGVSFHQLRSAQDKLSELVVLIPGDSRHVV</sequence>
<evidence type="ECO:0000313" key="2">
    <source>
        <dbReference type="Proteomes" id="UP000235728"/>
    </source>
</evidence>
<proteinExistence type="predicted"/>
<accession>A0A2N6NEA2</accession>
<evidence type="ECO:0000313" key="1">
    <source>
        <dbReference type="EMBL" id="PMB65583.1"/>
    </source>
</evidence>